<reference evidence="7 8" key="1">
    <citation type="submission" date="2020-12" db="EMBL/GenBank/DDBJ databases">
        <title>Sphingomonas sp.</title>
        <authorList>
            <person name="Kim M.K."/>
        </authorList>
    </citation>
    <scope>NUCLEOTIDE SEQUENCE [LARGE SCALE GENOMIC DNA]</scope>
    <source>
        <strain evidence="7 8">BT552</strain>
    </source>
</reference>
<evidence type="ECO:0000313" key="7">
    <source>
        <dbReference type="EMBL" id="MBM6575536.1"/>
    </source>
</evidence>
<keyword evidence="8" id="KW-1185">Reference proteome</keyword>
<proteinExistence type="inferred from homology"/>
<keyword evidence="5" id="KW-0800">Toxin</keyword>
<dbReference type="SUPFAM" id="SSF88723">
    <property type="entry name" value="PIN domain-like"/>
    <property type="match status" value="1"/>
</dbReference>
<dbReference type="InterPro" id="IPR022907">
    <property type="entry name" value="VapC_family"/>
</dbReference>
<protein>
    <recommendedName>
        <fullName evidence="5">Ribonuclease VapC</fullName>
        <shortName evidence="5">RNase VapC</shortName>
        <ecNumber evidence="5">3.1.-.-</ecNumber>
    </recommendedName>
    <alternativeName>
        <fullName evidence="5">Toxin VapC</fullName>
    </alternativeName>
</protein>
<dbReference type="RefSeq" id="WP_204195067.1">
    <property type="nucleotide sequence ID" value="NZ_JAFEMC010000001.1"/>
</dbReference>
<evidence type="ECO:0000256" key="4">
    <source>
        <dbReference type="ARBA" id="ARBA00022801"/>
    </source>
</evidence>
<keyword evidence="2 5" id="KW-0540">Nuclease</keyword>
<comment type="function">
    <text evidence="5">Toxic component of a toxin-antitoxin (TA) system. An RNase.</text>
</comment>
<evidence type="ECO:0000256" key="1">
    <source>
        <dbReference type="ARBA" id="ARBA00022649"/>
    </source>
</evidence>
<accession>A0ABS2D5U0</accession>
<sequence length="131" mass="13986">MTIFVDASAIVAIVRGEPGSDDIESTLGAHVDRRTSGVAMWEAARALGRESDEGTEGGLFEVTRFCTALGITTVPIGSAETAEAVIAHRRYGKGHHPARLNMGDCFAYACARTNNARLLYKGDDFSHTDLA</sequence>
<dbReference type="Pfam" id="PF01850">
    <property type="entry name" value="PIN"/>
    <property type="match status" value="1"/>
</dbReference>
<keyword evidence="5" id="KW-0460">Magnesium</keyword>
<dbReference type="CDD" id="cd09871">
    <property type="entry name" value="PIN_MtVapC28-VapC30-like"/>
    <property type="match status" value="1"/>
</dbReference>
<dbReference type="HAMAP" id="MF_00265">
    <property type="entry name" value="VapC_Nob1"/>
    <property type="match status" value="1"/>
</dbReference>
<evidence type="ECO:0000256" key="3">
    <source>
        <dbReference type="ARBA" id="ARBA00022723"/>
    </source>
</evidence>
<dbReference type="Gene3D" id="3.40.50.1010">
    <property type="entry name" value="5'-nuclease"/>
    <property type="match status" value="1"/>
</dbReference>
<comment type="cofactor">
    <cofactor evidence="5">
        <name>Mg(2+)</name>
        <dbReference type="ChEBI" id="CHEBI:18420"/>
    </cofactor>
</comment>
<evidence type="ECO:0000256" key="2">
    <source>
        <dbReference type="ARBA" id="ARBA00022722"/>
    </source>
</evidence>
<organism evidence="7 8">
    <name type="scientific">Sphingomonas longa</name>
    <dbReference type="NCBI Taxonomy" id="2778730"/>
    <lineage>
        <taxon>Bacteria</taxon>
        <taxon>Pseudomonadati</taxon>
        <taxon>Pseudomonadota</taxon>
        <taxon>Alphaproteobacteria</taxon>
        <taxon>Sphingomonadales</taxon>
        <taxon>Sphingomonadaceae</taxon>
        <taxon>Sphingomonas</taxon>
    </lineage>
</organism>
<keyword evidence="1 5" id="KW-1277">Toxin-antitoxin system</keyword>
<dbReference type="Proteomes" id="UP000763641">
    <property type="component" value="Unassembled WGS sequence"/>
</dbReference>
<comment type="similarity">
    <text evidence="5">Belongs to the PINc/VapC protein family.</text>
</comment>
<dbReference type="InterPro" id="IPR002716">
    <property type="entry name" value="PIN_dom"/>
</dbReference>
<gene>
    <name evidence="5" type="primary">vapC</name>
    <name evidence="7" type="ORF">ILT43_04075</name>
</gene>
<dbReference type="EC" id="3.1.-.-" evidence="5"/>
<dbReference type="EMBL" id="JAFEMC010000001">
    <property type="protein sequence ID" value="MBM6575536.1"/>
    <property type="molecule type" value="Genomic_DNA"/>
</dbReference>
<evidence type="ECO:0000313" key="8">
    <source>
        <dbReference type="Proteomes" id="UP000763641"/>
    </source>
</evidence>
<feature type="binding site" evidence="5">
    <location>
        <position position="104"/>
    </location>
    <ligand>
        <name>Mg(2+)</name>
        <dbReference type="ChEBI" id="CHEBI:18420"/>
    </ligand>
</feature>
<dbReference type="InterPro" id="IPR029060">
    <property type="entry name" value="PIN-like_dom_sf"/>
</dbReference>
<evidence type="ECO:0000259" key="6">
    <source>
        <dbReference type="Pfam" id="PF01850"/>
    </source>
</evidence>
<feature type="domain" description="PIN" evidence="6">
    <location>
        <begin position="3"/>
        <end position="129"/>
    </location>
</feature>
<name>A0ABS2D5U0_9SPHN</name>
<comment type="caution">
    <text evidence="7">The sequence shown here is derived from an EMBL/GenBank/DDBJ whole genome shotgun (WGS) entry which is preliminary data.</text>
</comment>
<evidence type="ECO:0000256" key="5">
    <source>
        <dbReference type="HAMAP-Rule" id="MF_00265"/>
    </source>
</evidence>
<feature type="binding site" evidence="5">
    <location>
        <position position="6"/>
    </location>
    <ligand>
        <name>Mg(2+)</name>
        <dbReference type="ChEBI" id="CHEBI:18420"/>
    </ligand>
</feature>
<keyword evidence="4 5" id="KW-0378">Hydrolase</keyword>
<keyword evidence="3 5" id="KW-0479">Metal-binding</keyword>